<keyword evidence="2" id="KW-1133">Transmembrane helix</keyword>
<sequence length="389" mass="43291">MTFSEQGVTRREIKCKTFKKSSPPESSEILMASLVQCRPPLCKLKSICSDRMPRPDEVKSKCAHGWVWVIVSLLTLCLVLQFVDLPTRGHLLSAARIETRRISYFLGKSWRETTGISHPNYIYPGLVPPYVSNSTCEHSTPADTRSEKSRFASQSTTIGADFDICLALSIGDDGGQPRDKSLPYQLVYSRLFAAMKEEIYATRTHKGKSKAKEVQVLVGVDYGSIVCKMSDGELEEPALRGPGLFKARGGCARHSRKQVTSHHSHGIQQQPHSSAVGLFMLRSLGKAAKEGAVELGTGVSVVVWAMEVFKPEHQKILDCVIDELNTEYNVKAEVRLFDFSAHPQWMRLNQSLGYFGGTGEYAWSEESPCGPTREIDSKTPFPSWKLSTR</sequence>
<feature type="region of interest" description="Disordered" evidence="1">
    <location>
        <begin position="365"/>
        <end position="389"/>
    </location>
</feature>
<organism evidence="3 4">
    <name type="scientific">Marchantia polymorpha subsp. ruderalis</name>
    <dbReference type="NCBI Taxonomy" id="1480154"/>
    <lineage>
        <taxon>Eukaryota</taxon>
        <taxon>Viridiplantae</taxon>
        <taxon>Streptophyta</taxon>
        <taxon>Embryophyta</taxon>
        <taxon>Marchantiophyta</taxon>
        <taxon>Marchantiopsida</taxon>
        <taxon>Marchantiidae</taxon>
        <taxon>Marchantiales</taxon>
        <taxon>Marchantiaceae</taxon>
        <taxon>Marchantia</taxon>
    </lineage>
</organism>
<keyword evidence="4" id="KW-1185">Reference proteome</keyword>
<protein>
    <submittedName>
        <fullName evidence="3">Uncharacterized protein</fullName>
    </submittedName>
</protein>
<accession>A0A176W6T6</accession>
<dbReference type="EMBL" id="LVLJ01001679">
    <property type="protein sequence ID" value="OAE28704.1"/>
    <property type="molecule type" value="Genomic_DNA"/>
</dbReference>
<dbReference type="AlphaFoldDB" id="A0A176W6T6"/>
<keyword evidence="2" id="KW-0812">Transmembrane</keyword>
<reference evidence="3" key="1">
    <citation type="submission" date="2016-03" db="EMBL/GenBank/DDBJ databases">
        <title>Mechanisms controlling the formation of the plant cell surface in tip-growing cells are functionally conserved among land plants.</title>
        <authorList>
            <person name="Honkanen S."/>
            <person name="Jones V.A."/>
            <person name="Morieri G."/>
            <person name="Champion C."/>
            <person name="Hetherington A.J."/>
            <person name="Kelly S."/>
            <person name="Saint-Marcoux D."/>
            <person name="Proust H."/>
            <person name="Prescott H."/>
            <person name="Dolan L."/>
        </authorList>
    </citation>
    <scope>NUCLEOTIDE SEQUENCE [LARGE SCALE GENOMIC DNA]</scope>
    <source>
        <tissue evidence="3">Whole gametophyte</tissue>
    </source>
</reference>
<evidence type="ECO:0000313" key="3">
    <source>
        <dbReference type="EMBL" id="OAE28704.1"/>
    </source>
</evidence>
<proteinExistence type="predicted"/>
<evidence type="ECO:0000256" key="1">
    <source>
        <dbReference type="SAM" id="MobiDB-lite"/>
    </source>
</evidence>
<comment type="caution">
    <text evidence="3">The sequence shown here is derived from an EMBL/GenBank/DDBJ whole genome shotgun (WGS) entry which is preliminary data.</text>
</comment>
<feature type="transmembrane region" description="Helical" evidence="2">
    <location>
        <begin position="65"/>
        <end position="83"/>
    </location>
</feature>
<evidence type="ECO:0000313" key="4">
    <source>
        <dbReference type="Proteomes" id="UP000077202"/>
    </source>
</evidence>
<gene>
    <name evidence="3" type="ORF">AXG93_2091s1110</name>
</gene>
<keyword evidence="2" id="KW-0472">Membrane</keyword>
<evidence type="ECO:0000256" key="2">
    <source>
        <dbReference type="SAM" id="Phobius"/>
    </source>
</evidence>
<dbReference type="Proteomes" id="UP000077202">
    <property type="component" value="Unassembled WGS sequence"/>
</dbReference>
<name>A0A176W6T6_MARPO</name>